<dbReference type="Pfam" id="PF00112">
    <property type="entry name" value="Peptidase_C1"/>
    <property type="match status" value="1"/>
</dbReference>
<feature type="domain" description="Peptidase C1A papain C-terminal" evidence="4">
    <location>
        <begin position="113"/>
        <end position="342"/>
    </location>
</feature>
<feature type="compositionally biased region" description="Basic and acidic residues" evidence="2">
    <location>
        <begin position="59"/>
        <end position="70"/>
    </location>
</feature>
<proteinExistence type="inferred from homology"/>
<dbReference type="InterPro" id="IPR000668">
    <property type="entry name" value="Peptidase_C1A_C"/>
</dbReference>
<gene>
    <name evidence="5" type="ORF">MNR06_03365</name>
</gene>
<feature type="region of interest" description="Disordered" evidence="2">
    <location>
        <begin position="55"/>
        <end position="85"/>
    </location>
</feature>
<keyword evidence="6" id="KW-1185">Reference proteome</keyword>
<dbReference type="InterPro" id="IPR038765">
    <property type="entry name" value="Papain-like_cys_pep_sf"/>
</dbReference>
<dbReference type="SUPFAM" id="SSF54001">
    <property type="entry name" value="Cysteine proteinases"/>
    <property type="match status" value="1"/>
</dbReference>
<dbReference type="CDD" id="cd02619">
    <property type="entry name" value="Peptidase_C1"/>
    <property type="match status" value="1"/>
</dbReference>
<evidence type="ECO:0000313" key="5">
    <source>
        <dbReference type="EMBL" id="UOF01991.1"/>
    </source>
</evidence>
<dbReference type="InterPro" id="IPR013783">
    <property type="entry name" value="Ig-like_fold"/>
</dbReference>
<dbReference type="InterPro" id="IPR013128">
    <property type="entry name" value="Peptidase_C1A"/>
</dbReference>
<dbReference type="SUPFAM" id="SSF49265">
    <property type="entry name" value="Fibronectin type III"/>
    <property type="match status" value="1"/>
</dbReference>
<dbReference type="Gene3D" id="2.60.40.10">
    <property type="entry name" value="Immunoglobulins"/>
    <property type="match status" value="1"/>
</dbReference>
<comment type="similarity">
    <text evidence="1">Belongs to the peptidase C1 family.</text>
</comment>
<dbReference type="EMBL" id="CP093442">
    <property type="protein sequence ID" value="UOF01991.1"/>
    <property type="molecule type" value="Genomic_DNA"/>
</dbReference>
<sequence length="621" mass="66637">MRNYIKPVGATLALSMILHVSPNFALASAENPGLREMTAEENQKLHKTKIKKVRPNRLGLERVNKERQSRGEAPISEDTNLPEVETEDSLGASAKKGGNTQEPILSATAVTTPAQVDNSNHPAFPPIGNQGSIGSCVAWATTYYMMSHEVCLTLGCNNKNYAQRIYSPKWTYNMINGGVDNGSYFSDAFSVLEKHGAATQTDFPYDSDYRAWDMNSEHWKRAINSRMKAASYATINTDAGMATVKQLLANGHVVVVGTYINSWQYRTVQVRPGVSSPFAGQWIATHMNGKVSGHAMTIVGYDDNIWTDINGNGAVEAAELGAFKFANSFGNTWRNAGYAWASYDAFRVSTTVPNFYPSGRIQLTQSGNATYSTYTSYTPKLIAEVRMSHALRSQISLAFGQSSTSGTSPSSQWTPFAFVGRGGGYAFNGTTSEVEGSFFFDISSLAASDVNTQKFYLISKDSTSGAVLTTRAFNVVNPSVGNTLMAAAGVPMTTDATTKTLVASAAAAPAPAPAPAPTPTPTPVPSDTTAPTMPGSFNIAPALYNNGLNAKVTLTWTASSDNVGVAKYRIFVNGSVFAETTSLNYVHMNITKNVTYNYQVAAVDAAGNVSAKTAIKSITWR</sequence>
<dbReference type="Proteomes" id="UP000830116">
    <property type="component" value="Chromosome"/>
</dbReference>
<evidence type="ECO:0000256" key="2">
    <source>
        <dbReference type="SAM" id="MobiDB-lite"/>
    </source>
</evidence>
<reference evidence="5" key="1">
    <citation type="submission" date="2022-03" db="EMBL/GenBank/DDBJ databases">
        <title>Genome Identification and Characterization of new species Bdellovibrio reynosense LBG001 sp. nov. from a Mexico soil sample.</title>
        <authorList>
            <person name="Camilli A."/>
            <person name="Ajao Y."/>
            <person name="Guo X."/>
        </authorList>
    </citation>
    <scope>NUCLEOTIDE SEQUENCE</scope>
    <source>
        <strain evidence="5">LBG001</strain>
    </source>
</reference>
<accession>A0ABY4CE18</accession>
<evidence type="ECO:0000259" key="4">
    <source>
        <dbReference type="Pfam" id="PF00112"/>
    </source>
</evidence>
<evidence type="ECO:0000256" key="3">
    <source>
        <dbReference type="SAM" id="SignalP"/>
    </source>
</evidence>
<name>A0ABY4CE18_9BACT</name>
<dbReference type="Gene3D" id="3.90.70.10">
    <property type="entry name" value="Cysteine proteinases"/>
    <property type="match status" value="1"/>
</dbReference>
<feature type="chain" id="PRO_5046486138" evidence="3">
    <location>
        <begin position="26"/>
        <end position="621"/>
    </location>
</feature>
<organism evidence="5 6">
    <name type="scientific">Bdellovibrio reynosensis</name>
    <dbReference type="NCBI Taxonomy" id="2835041"/>
    <lineage>
        <taxon>Bacteria</taxon>
        <taxon>Pseudomonadati</taxon>
        <taxon>Bdellovibrionota</taxon>
        <taxon>Bdellovibrionia</taxon>
        <taxon>Bdellovibrionales</taxon>
        <taxon>Pseudobdellovibrionaceae</taxon>
        <taxon>Bdellovibrio</taxon>
    </lineage>
</organism>
<dbReference type="RefSeq" id="WP_243538610.1">
    <property type="nucleotide sequence ID" value="NZ_CP093442.1"/>
</dbReference>
<dbReference type="PANTHER" id="PTHR12411">
    <property type="entry name" value="CYSTEINE PROTEASE FAMILY C1-RELATED"/>
    <property type="match status" value="1"/>
</dbReference>
<keyword evidence="3" id="KW-0732">Signal</keyword>
<evidence type="ECO:0000313" key="6">
    <source>
        <dbReference type="Proteomes" id="UP000830116"/>
    </source>
</evidence>
<feature type="signal peptide" evidence="3">
    <location>
        <begin position="1"/>
        <end position="25"/>
    </location>
</feature>
<feature type="region of interest" description="Disordered" evidence="2">
    <location>
        <begin position="507"/>
        <end position="531"/>
    </location>
</feature>
<dbReference type="InterPro" id="IPR036116">
    <property type="entry name" value="FN3_sf"/>
</dbReference>
<evidence type="ECO:0000256" key="1">
    <source>
        <dbReference type="ARBA" id="ARBA00008455"/>
    </source>
</evidence>
<protein>
    <submittedName>
        <fullName evidence="5">C1 family peptidase</fullName>
    </submittedName>
</protein>
<feature type="compositionally biased region" description="Pro residues" evidence="2">
    <location>
        <begin position="510"/>
        <end position="524"/>
    </location>
</feature>